<dbReference type="Pfam" id="PF14299">
    <property type="entry name" value="PP2"/>
    <property type="match status" value="1"/>
</dbReference>
<name>A0AAE1J5Y8_9FABA</name>
<proteinExistence type="predicted"/>
<evidence type="ECO:0000313" key="2">
    <source>
        <dbReference type="Proteomes" id="UP001293593"/>
    </source>
</evidence>
<dbReference type="InterPro" id="IPR025886">
    <property type="entry name" value="PP2-like"/>
</dbReference>
<dbReference type="EMBL" id="JAWXYG010000009">
    <property type="protein sequence ID" value="KAK4262229.1"/>
    <property type="molecule type" value="Genomic_DNA"/>
</dbReference>
<comment type="caution">
    <text evidence="1">The sequence shown here is derived from an EMBL/GenBank/DDBJ whole genome shotgun (WGS) entry which is preliminary data.</text>
</comment>
<evidence type="ECO:0000313" key="1">
    <source>
        <dbReference type="EMBL" id="KAK4262229.1"/>
    </source>
</evidence>
<keyword evidence="2" id="KW-1185">Reference proteome</keyword>
<dbReference type="PANTHER" id="PTHR32278">
    <property type="entry name" value="F-BOX DOMAIN-CONTAINING PROTEIN"/>
    <property type="match status" value="1"/>
</dbReference>
<reference evidence="1" key="1">
    <citation type="submission" date="2023-10" db="EMBL/GenBank/DDBJ databases">
        <title>Chromosome-level genome of the transformable northern wattle, Acacia crassicarpa.</title>
        <authorList>
            <person name="Massaro I."/>
            <person name="Sinha N.R."/>
            <person name="Poethig S."/>
            <person name="Leichty A.R."/>
        </authorList>
    </citation>
    <scope>NUCLEOTIDE SEQUENCE</scope>
    <source>
        <strain evidence="1">Acra3RX</strain>
        <tissue evidence="1">Leaf</tissue>
    </source>
</reference>
<accession>A0AAE1J5Y8</accession>
<dbReference type="PANTHER" id="PTHR32278:SF135">
    <property type="entry name" value="F-BOX PROTEIN PP2-B12"/>
    <property type="match status" value="1"/>
</dbReference>
<dbReference type="Proteomes" id="UP001293593">
    <property type="component" value="Unassembled WGS sequence"/>
</dbReference>
<protein>
    <submittedName>
        <fullName evidence="1">Uncharacterized protein</fullName>
    </submittedName>
</protein>
<sequence length="78" mass="8970">MWTGQRFSLAKESGKNCYMIGAKGLCIIWGDTPRYWNWICIPQSRILRRGLQPIVVKGDEMENSCEDGEGRTMFTSHD</sequence>
<dbReference type="AlphaFoldDB" id="A0AAE1J5Y8"/>
<gene>
    <name evidence="1" type="ORF">QN277_027811</name>
</gene>
<organism evidence="1 2">
    <name type="scientific">Acacia crassicarpa</name>
    <name type="common">northern wattle</name>
    <dbReference type="NCBI Taxonomy" id="499986"/>
    <lineage>
        <taxon>Eukaryota</taxon>
        <taxon>Viridiplantae</taxon>
        <taxon>Streptophyta</taxon>
        <taxon>Embryophyta</taxon>
        <taxon>Tracheophyta</taxon>
        <taxon>Spermatophyta</taxon>
        <taxon>Magnoliopsida</taxon>
        <taxon>eudicotyledons</taxon>
        <taxon>Gunneridae</taxon>
        <taxon>Pentapetalae</taxon>
        <taxon>rosids</taxon>
        <taxon>fabids</taxon>
        <taxon>Fabales</taxon>
        <taxon>Fabaceae</taxon>
        <taxon>Caesalpinioideae</taxon>
        <taxon>mimosoid clade</taxon>
        <taxon>Acacieae</taxon>
        <taxon>Acacia</taxon>
    </lineage>
</organism>